<dbReference type="AlphaFoldDB" id="A0A8J4I8M4"/>
<dbReference type="CDD" id="cd03593">
    <property type="entry name" value="CLECT_NK_receptors_like"/>
    <property type="match status" value="1"/>
</dbReference>
<keyword evidence="3" id="KW-1015">Disulfide bond</keyword>
<comment type="subcellular location">
    <subcellularLocation>
        <location evidence="1">Cell membrane</location>
        <topology evidence="1">Single-pass type II membrane protein</topology>
    </subcellularLocation>
</comment>
<proteinExistence type="predicted"/>
<dbReference type="PANTHER" id="PTHR45710:SF35">
    <property type="entry name" value="C-TYPE LECTIN DOMAIN FAMILY 2 MEMBER D"/>
    <property type="match status" value="1"/>
</dbReference>
<gene>
    <name evidence="5" type="primary">Clec2e_1</name>
    <name evidence="5" type="ORF">FQV24_0001833</name>
</gene>
<comment type="caution">
    <text evidence="5">The sequence shown here is derived from an EMBL/GenBank/DDBJ whole genome shotgun (WGS) entry which is preliminary data.</text>
</comment>
<dbReference type="GO" id="GO:0030246">
    <property type="term" value="F:carbohydrate binding"/>
    <property type="evidence" value="ECO:0007669"/>
    <property type="project" value="UniProtKB-KW"/>
</dbReference>
<evidence type="ECO:0000256" key="1">
    <source>
        <dbReference type="ARBA" id="ARBA00004401"/>
    </source>
</evidence>
<dbReference type="PANTHER" id="PTHR45710">
    <property type="entry name" value="C-TYPE LECTIN DOMAIN-CONTAINING PROTEIN 180"/>
    <property type="match status" value="1"/>
</dbReference>
<keyword evidence="6" id="KW-1185">Reference proteome</keyword>
<dbReference type="InterPro" id="IPR033992">
    <property type="entry name" value="NKR-like_CTLD"/>
</dbReference>
<name>A0A8J4I8M4_SPHME</name>
<feature type="non-terminal residue" evidence="5">
    <location>
        <position position="135"/>
    </location>
</feature>
<dbReference type="PROSITE" id="PS00615">
    <property type="entry name" value="C_TYPE_LECTIN_1"/>
    <property type="match status" value="1"/>
</dbReference>
<feature type="non-terminal residue" evidence="5">
    <location>
        <position position="1"/>
    </location>
</feature>
<sequence length="135" mass="15462">ALSMTVQAFQPRPQPCFRCPFDWIGYRGKCYHFSEAEGNWTSSQDNCSALGASLAMLDSTEDLSFVMRYKGISEHWVGLSREDEEQPWKWVNHSRLSHPFWIRGDGLCAYLNDNGLSSSCCSTKRSWVCNKPELQ</sequence>
<dbReference type="InterPro" id="IPR016187">
    <property type="entry name" value="CTDL_fold"/>
</dbReference>
<evidence type="ECO:0000313" key="6">
    <source>
        <dbReference type="Proteomes" id="UP000785099"/>
    </source>
</evidence>
<evidence type="ECO:0000259" key="4">
    <source>
        <dbReference type="PROSITE" id="PS50041"/>
    </source>
</evidence>
<dbReference type="Pfam" id="PF00059">
    <property type="entry name" value="Lectin_C"/>
    <property type="match status" value="1"/>
</dbReference>
<evidence type="ECO:0000256" key="2">
    <source>
        <dbReference type="ARBA" id="ARBA00022734"/>
    </source>
</evidence>
<dbReference type="InterPro" id="IPR016186">
    <property type="entry name" value="C-type_lectin-like/link_sf"/>
</dbReference>
<dbReference type="InterPro" id="IPR018378">
    <property type="entry name" value="C-type_lectin_CS"/>
</dbReference>
<keyword evidence="2" id="KW-0430">Lectin</keyword>
<feature type="domain" description="C-type lectin" evidence="4">
    <location>
        <begin position="26"/>
        <end position="130"/>
    </location>
</feature>
<dbReference type="EMBL" id="VUKU01019413">
    <property type="protein sequence ID" value="KAF1417343.1"/>
    <property type="molecule type" value="Genomic_DNA"/>
</dbReference>
<accession>A0A8J4I8M4</accession>
<dbReference type="Proteomes" id="UP000785099">
    <property type="component" value="Unassembled WGS sequence"/>
</dbReference>
<dbReference type="InterPro" id="IPR001304">
    <property type="entry name" value="C-type_lectin-like"/>
</dbReference>
<evidence type="ECO:0000256" key="3">
    <source>
        <dbReference type="ARBA" id="ARBA00023157"/>
    </source>
</evidence>
<evidence type="ECO:0000313" key="5">
    <source>
        <dbReference type="EMBL" id="KAF1417343.1"/>
    </source>
</evidence>
<dbReference type="InterPro" id="IPR050828">
    <property type="entry name" value="C-type_lectin/matrix_domain"/>
</dbReference>
<protein>
    <submittedName>
        <fullName evidence="5">C-type lectin domain family 2 member E</fullName>
    </submittedName>
</protein>
<dbReference type="Gene3D" id="3.10.100.10">
    <property type="entry name" value="Mannose-Binding Protein A, subunit A"/>
    <property type="match status" value="1"/>
</dbReference>
<organism evidence="5 6">
    <name type="scientific">Spheniscus mendiculus</name>
    <name type="common">Galapagos penguin</name>
    <dbReference type="NCBI Taxonomy" id="156760"/>
    <lineage>
        <taxon>Eukaryota</taxon>
        <taxon>Metazoa</taxon>
        <taxon>Chordata</taxon>
        <taxon>Craniata</taxon>
        <taxon>Vertebrata</taxon>
        <taxon>Euteleostomi</taxon>
        <taxon>Archelosauria</taxon>
        <taxon>Archosauria</taxon>
        <taxon>Dinosauria</taxon>
        <taxon>Saurischia</taxon>
        <taxon>Theropoda</taxon>
        <taxon>Coelurosauria</taxon>
        <taxon>Aves</taxon>
        <taxon>Neognathae</taxon>
        <taxon>Neoaves</taxon>
        <taxon>Aequornithes</taxon>
        <taxon>Sphenisciformes</taxon>
        <taxon>Spheniscidae</taxon>
        <taxon>Spheniscus</taxon>
    </lineage>
</organism>
<reference evidence="5 6" key="1">
    <citation type="journal article" date="2019" name="Gigascience">
        <title>High-coverage genomes to elucidate the evolution of penguins.</title>
        <authorList>
            <person name="Pan H."/>
            <person name="Cole T.L."/>
            <person name="Bi X."/>
            <person name="Fang M."/>
            <person name="Zhou C."/>
            <person name="Yang Z."/>
            <person name="Ksepka D.T."/>
            <person name="Hart T."/>
            <person name="Bouzat J.L."/>
            <person name="Argilla L.S."/>
            <person name="Bertelsen M.F."/>
            <person name="Boersma P.D."/>
            <person name="Bost C.A."/>
            <person name="Cherel Y."/>
            <person name="Dann P."/>
            <person name="Fiddaman S.R."/>
            <person name="Howard P."/>
            <person name="Labuschagne K."/>
            <person name="Mattern T."/>
            <person name="Miller G."/>
            <person name="Parker P."/>
            <person name="Phillips R.A."/>
            <person name="Quillfeldt P."/>
            <person name="Ryan P.G."/>
            <person name="Taylor H."/>
            <person name="Thompson D.R."/>
            <person name="Young M.J."/>
            <person name="Ellegaard M.R."/>
            <person name="Gilbert M.T.P."/>
            <person name="Sinding M.S."/>
            <person name="Pacheco G."/>
            <person name="Shepherd L.D."/>
            <person name="Tennyson A.J.D."/>
            <person name="Grosser S."/>
            <person name="Kay E."/>
            <person name="Nupen L.J."/>
            <person name="Ellenberg U."/>
            <person name="Houston D.M."/>
            <person name="Reeve A.H."/>
            <person name="Johnson K."/>
            <person name="Masello J.F."/>
            <person name="Stracke T."/>
            <person name="McKinlay B."/>
            <person name="Borboroglu P.G."/>
            <person name="Zhang D.X."/>
            <person name="Zhang G."/>
        </authorList>
    </citation>
    <scope>NUCLEOTIDE SEQUENCE [LARGE SCALE GENOMIC DNA]</scope>
    <source>
        <strain evidence="5">GAPE 212</strain>
    </source>
</reference>
<dbReference type="SMART" id="SM00034">
    <property type="entry name" value="CLECT"/>
    <property type="match status" value="1"/>
</dbReference>
<dbReference type="PROSITE" id="PS50041">
    <property type="entry name" value="C_TYPE_LECTIN_2"/>
    <property type="match status" value="1"/>
</dbReference>
<dbReference type="SUPFAM" id="SSF56436">
    <property type="entry name" value="C-type lectin-like"/>
    <property type="match status" value="1"/>
</dbReference>
<dbReference type="GO" id="GO:0005886">
    <property type="term" value="C:plasma membrane"/>
    <property type="evidence" value="ECO:0007669"/>
    <property type="project" value="UniProtKB-SubCell"/>
</dbReference>